<dbReference type="RefSeq" id="WP_344539741.1">
    <property type="nucleotide sequence ID" value="NZ_BAAATD010000002.1"/>
</dbReference>
<keyword evidence="5" id="KW-1185">Reference proteome</keyword>
<dbReference type="SUPFAM" id="SSF52540">
    <property type="entry name" value="P-loop containing nucleoside triphosphate hydrolases"/>
    <property type="match status" value="1"/>
</dbReference>
<evidence type="ECO:0000259" key="3">
    <source>
        <dbReference type="PROSITE" id="PS50043"/>
    </source>
</evidence>
<organism evidence="4 5">
    <name type="scientific">Actinomadura fulvescens</name>
    <dbReference type="NCBI Taxonomy" id="46160"/>
    <lineage>
        <taxon>Bacteria</taxon>
        <taxon>Bacillati</taxon>
        <taxon>Actinomycetota</taxon>
        <taxon>Actinomycetes</taxon>
        <taxon>Streptosporangiales</taxon>
        <taxon>Thermomonosporaceae</taxon>
        <taxon>Actinomadura</taxon>
    </lineage>
</organism>
<evidence type="ECO:0000256" key="1">
    <source>
        <dbReference type="ARBA" id="ARBA00022741"/>
    </source>
</evidence>
<dbReference type="PANTHER" id="PTHR16305:SF35">
    <property type="entry name" value="TRANSCRIPTIONAL ACTIVATOR DOMAIN"/>
    <property type="match status" value="1"/>
</dbReference>
<proteinExistence type="predicted"/>
<gene>
    <name evidence="4" type="ORF">GCM10010411_19290</name>
</gene>
<dbReference type="EMBL" id="BAAATD010000002">
    <property type="protein sequence ID" value="GAA2586678.1"/>
    <property type="molecule type" value="Genomic_DNA"/>
</dbReference>
<dbReference type="Pfam" id="PF13191">
    <property type="entry name" value="AAA_16"/>
    <property type="match status" value="1"/>
</dbReference>
<dbReference type="InterPro" id="IPR041664">
    <property type="entry name" value="AAA_16"/>
</dbReference>
<reference evidence="5" key="1">
    <citation type="journal article" date="2019" name="Int. J. Syst. Evol. Microbiol.">
        <title>The Global Catalogue of Microorganisms (GCM) 10K type strain sequencing project: providing services to taxonomists for standard genome sequencing and annotation.</title>
        <authorList>
            <consortium name="The Broad Institute Genomics Platform"/>
            <consortium name="The Broad Institute Genome Sequencing Center for Infectious Disease"/>
            <person name="Wu L."/>
            <person name="Ma J."/>
        </authorList>
    </citation>
    <scope>NUCLEOTIDE SEQUENCE [LARGE SCALE GENOMIC DNA]</scope>
    <source>
        <strain evidence="5">JCM 6833</strain>
    </source>
</reference>
<dbReference type="PRINTS" id="PR00038">
    <property type="entry name" value="HTHLUXR"/>
</dbReference>
<accession>A0ABP6BU87</accession>
<evidence type="ECO:0000256" key="2">
    <source>
        <dbReference type="ARBA" id="ARBA00022840"/>
    </source>
</evidence>
<feature type="domain" description="HTH luxR-type" evidence="3">
    <location>
        <begin position="846"/>
        <end position="911"/>
    </location>
</feature>
<dbReference type="InterPro" id="IPR011990">
    <property type="entry name" value="TPR-like_helical_dom_sf"/>
</dbReference>
<dbReference type="PROSITE" id="PS50043">
    <property type="entry name" value="HTH_LUXR_2"/>
    <property type="match status" value="1"/>
</dbReference>
<keyword evidence="1" id="KW-0547">Nucleotide-binding</keyword>
<keyword evidence="2" id="KW-0067">ATP-binding</keyword>
<dbReference type="CDD" id="cd06170">
    <property type="entry name" value="LuxR_C_like"/>
    <property type="match status" value="1"/>
</dbReference>
<dbReference type="PROSITE" id="PS00622">
    <property type="entry name" value="HTH_LUXR_1"/>
    <property type="match status" value="1"/>
</dbReference>
<dbReference type="Gene3D" id="1.10.10.10">
    <property type="entry name" value="Winged helix-like DNA-binding domain superfamily/Winged helix DNA-binding domain"/>
    <property type="match status" value="1"/>
</dbReference>
<dbReference type="Pfam" id="PF00196">
    <property type="entry name" value="GerE"/>
    <property type="match status" value="1"/>
</dbReference>
<dbReference type="InterPro" id="IPR036388">
    <property type="entry name" value="WH-like_DNA-bd_sf"/>
</dbReference>
<dbReference type="PANTHER" id="PTHR16305">
    <property type="entry name" value="TESTICULAR SOLUBLE ADENYLYL CYCLASE"/>
    <property type="match status" value="1"/>
</dbReference>
<dbReference type="SMART" id="SM00421">
    <property type="entry name" value="HTH_LUXR"/>
    <property type="match status" value="1"/>
</dbReference>
<evidence type="ECO:0000313" key="5">
    <source>
        <dbReference type="Proteomes" id="UP001501509"/>
    </source>
</evidence>
<evidence type="ECO:0000313" key="4">
    <source>
        <dbReference type="EMBL" id="GAA2586678.1"/>
    </source>
</evidence>
<sequence>MSFVGRGPELSFLGAQLEPARLGEPRLVSVEGPPGIGKTALVQHFLRTAEEVRVLRAVGDENETSLDYGVLAQLAGQLPAAVSGSLAALTAPYRDDAEGTSPISAGWALLEMLGDVQGDRPIVVVVDDAHWADAASVQALTFAFRRSPAGRVLAIVITRGATGPPPPAALRRLMTNDSALRLRLGGLGPADVRALSGHLGGTALSPHAASRLHAHTGGHPLHVRSLLEENPAEVLGDLSVPLPAPRSYARRVLGRLADLHEDSRDLVVAASVLGLASSLSAAADLAGVDDPLHALENAVVAGLLTERPARGGLEICFAHPLTHAAVYHGLGPAQRVQLHLLAAKLAGGEADRLRHRVRAADLPDQGLVSELVEAGRGAAATGRWAEAAERLSHAARLAVTDEQRARLTAEAVEASLCDGRIAEATALIAGLDLDADSCVRRYALGALATATGRAREAATLLADAWERCDPDEDPEPAARIAEQRTFTSLMRGHGEDGLRWAERSRALAPKRRAADLFATGHLLCLVGRGEIERALRITACLPAPAVATAEELDALLGRGLLLALTDDLERAVYELSDVVAASAQRSAPFRLAATALLGFAEYRLGRWDDAAVHAETATSLAGDMGRIWVTAVAHGIAALVPAARGQDEQAAAHLRAARDMADHGVSVGMLAAATGQAHLAAAHGDAHGLATELAPLLELGERALDPAVLPWHDLVVDGLITMGQLDRAEAALVPYEKLAAAHQRRSALAAAMRVRGNLEAARNAPEAAAAAYRSGLQHAASVPCPFDRARLDLDYGAFLRRRGKRTIAAERLQAARVSLELLDAAPYLERCDRELAACGQRRSGGAGAHPARLTARERAVARLVADGMTNQQVARRLVVSVKTIEYHLGNVYTKLDVHSRAGLAAKLTASIRADEC</sequence>
<dbReference type="Proteomes" id="UP001501509">
    <property type="component" value="Unassembled WGS sequence"/>
</dbReference>
<dbReference type="Gene3D" id="1.25.40.10">
    <property type="entry name" value="Tetratricopeptide repeat domain"/>
    <property type="match status" value="1"/>
</dbReference>
<dbReference type="SUPFAM" id="SSF48452">
    <property type="entry name" value="TPR-like"/>
    <property type="match status" value="1"/>
</dbReference>
<dbReference type="InterPro" id="IPR027417">
    <property type="entry name" value="P-loop_NTPase"/>
</dbReference>
<comment type="caution">
    <text evidence="4">The sequence shown here is derived from an EMBL/GenBank/DDBJ whole genome shotgun (WGS) entry which is preliminary data.</text>
</comment>
<dbReference type="SUPFAM" id="SSF46894">
    <property type="entry name" value="C-terminal effector domain of the bipartite response regulators"/>
    <property type="match status" value="1"/>
</dbReference>
<protein>
    <submittedName>
        <fullName evidence="4">LuxR family transcriptional regulator</fullName>
    </submittedName>
</protein>
<name>A0ABP6BU87_9ACTN</name>
<dbReference type="Gene3D" id="3.40.50.300">
    <property type="entry name" value="P-loop containing nucleotide triphosphate hydrolases"/>
    <property type="match status" value="1"/>
</dbReference>
<dbReference type="InterPro" id="IPR016032">
    <property type="entry name" value="Sig_transdc_resp-reg_C-effctor"/>
</dbReference>
<dbReference type="InterPro" id="IPR000792">
    <property type="entry name" value="Tscrpt_reg_LuxR_C"/>
</dbReference>